<sequence length="615" mass="70035">MTLLKTLQGKKLFFQFALLMLIFSLGITFTLFSIFLLTGQSSNKGSAINISGSLRMQSYVVALTVAEYATREQEQRTKAITRAVNEFERRLNSPGLVKAIPNKPNDSLRILYHEIYSDFYGMLKPMAEQVIENPSTEAKFLNYVPSFVSKVDKFVFDIEQSLAVQMTWLRIGLIATCILVPLLGAVFLIYFQRVFFLPLQALADVASAVRKGNFTVRSNYKKENELGVLAGSFNYMIEDLSRLYESLEEEVKRKTKDLDQRNKTVNLLFTLRSIFSSSPTLQGDTLAKALAELMHYIHGNRIALFLVSDDLDSYRLSTAYPQLNDKAKKEFLQNLKSQFSSANQNKLAEESGNYLRIQVKDASRLVGYLVIHFEETQEEPRDYRLFESVSEIFATALINARKREEGYRLALYEERSTIARELHDSIAQSLAFSKIQLTRLSLGLKEELPKEQLQEIVNELRTGVSTAYTQLREVLTAFRLKPTSADIRQSIHKLLEEFHERSGIEYNLKNDLLDFEINANKQVHLIHILKEALTNVEKHSRASKVNVSLSIDSDNFINVSIADNGKGLQPAEREKKGHFGLSIMEERAKALDAEINFLPNTPTGLIVNFRFRTAN</sequence>
<dbReference type="CDD" id="cd19408">
    <property type="entry name" value="NarX_NarQ_sensor"/>
    <property type="match status" value="1"/>
</dbReference>
<evidence type="ECO:0000259" key="18">
    <source>
        <dbReference type="PROSITE" id="PS50885"/>
    </source>
</evidence>
<dbReference type="InterPro" id="IPR029095">
    <property type="entry name" value="NarX-like_N"/>
</dbReference>
<dbReference type="AlphaFoldDB" id="A0A227KRD6"/>
<evidence type="ECO:0000256" key="14">
    <source>
        <dbReference type="PIRNR" id="PIRNR003167"/>
    </source>
</evidence>
<dbReference type="Pfam" id="PF02518">
    <property type="entry name" value="HATPase_c"/>
    <property type="match status" value="1"/>
</dbReference>
<evidence type="ECO:0000256" key="1">
    <source>
        <dbReference type="ARBA" id="ARBA00000085"/>
    </source>
</evidence>
<dbReference type="Gene3D" id="1.20.5.1930">
    <property type="match status" value="1"/>
</dbReference>
<feature type="coiled-coil region" evidence="15">
    <location>
        <begin position="237"/>
        <end position="264"/>
    </location>
</feature>
<dbReference type="SMART" id="SM00304">
    <property type="entry name" value="HAMP"/>
    <property type="match status" value="1"/>
</dbReference>
<accession>A0A227KRD6</accession>
<feature type="domain" description="HAMP" evidence="18">
    <location>
        <begin position="193"/>
        <end position="245"/>
    </location>
</feature>
<feature type="transmembrane region" description="Helical" evidence="16">
    <location>
        <begin position="168"/>
        <end position="191"/>
    </location>
</feature>
<evidence type="ECO:0000256" key="9">
    <source>
        <dbReference type="ARBA" id="ARBA00022777"/>
    </source>
</evidence>
<feature type="transmembrane region" description="Helical" evidence="16">
    <location>
        <begin position="12"/>
        <end position="37"/>
    </location>
</feature>
<dbReference type="InterPro" id="IPR011712">
    <property type="entry name" value="Sig_transdc_His_kin_sub3_dim/P"/>
</dbReference>
<reference evidence="20" key="1">
    <citation type="submission" date="2017-05" db="EMBL/GenBank/DDBJ databases">
        <title>Improved OligoMM genomes.</title>
        <authorList>
            <person name="Garzetti D."/>
        </authorList>
    </citation>
    <scope>NUCLEOTIDE SEQUENCE [LARGE SCALE GENOMIC DNA]</scope>
    <source>
        <strain evidence="20">YL45</strain>
    </source>
</reference>
<dbReference type="CDD" id="cd16917">
    <property type="entry name" value="HATPase_UhpB-NarQ-NarX-like"/>
    <property type="match status" value="1"/>
</dbReference>
<feature type="domain" description="Histidine kinase" evidence="17">
    <location>
        <begin position="417"/>
        <end position="615"/>
    </location>
</feature>
<organism evidence="19 20">
    <name type="scientific">Turicimonas muris</name>
    <dbReference type="NCBI Taxonomy" id="1796652"/>
    <lineage>
        <taxon>Bacteria</taxon>
        <taxon>Pseudomonadati</taxon>
        <taxon>Pseudomonadota</taxon>
        <taxon>Betaproteobacteria</taxon>
        <taxon>Burkholderiales</taxon>
        <taxon>Sutterellaceae</taxon>
        <taxon>Turicimonas</taxon>
    </lineage>
</organism>
<dbReference type="Gene3D" id="1.20.120.960">
    <property type="entry name" value="Histidine kinase NarX, sensor domain"/>
    <property type="match status" value="1"/>
</dbReference>
<dbReference type="SMART" id="SM00387">
    <property type="entry name" value="HATPase_c"/>
    <property type="match status" value="1"/>
</dbReference>
<dbReference type="RefSeq" id="WP_066593836.1">
    <property type="nucleotide sequence ID" value="NZ_CAOLRY010000004.1"/>
</dbReference>
<proteinExistence type="predicted"/>
<evidence type="ECO:0000313" key="19">
    <source>
        <dbReference type="EMBL" id="OXE50256.1"/>
    </source>
</evidence>
<dbReference type="EC" id="2.7.13.3" evidence="14"/>
<evidence type="ECO:0000256" key="8">
    <source>
        <dbReference type="ARBA" id="ARBA00022741"/>
    </source>
</evidence>
<evidence type="ECO:0000256" key="12">
    <source>
        <dbReference type="ARBA" id="ARBA00023012"/>
    </source>
</evidence>
<keyword evidence="11 16" id="KW-1133">Transmembrane helix</keyword>
<keyword evidence="4 14" id="KW-0997">Cell inner membrane</keyword>
<evidence type="ECO:0000259" key="17">
    <source>
        <dbReference type="PROSITE" id="PS50109"/>
    </source>
</evidence>
<dbReference type="Gene3D" id="6.10.340.10">
    <property type="match status" value="1"/>
</dbReference>
<keyword evidence="20" id="KW-1185">Reference proteome</keyword>
<dbReference type="PROSITE" id="PS50885">
    <property type="entry name" value="HAMP"/>
    <property type="match status" value="1"/>
</dbReference>
<keyword evidence="13 14" id="KW-0472">Membrane</keyword>
<keyword evidence="15" id="KW-0175">Coiled coil</keyword>
<dbReference type="Proteomes" id="UP000214610">
    <property type="component" value="Unassembled WGS sequence"/>
</dbReference>
<evidence type="ECO:0000256" key="2">
    <source>
        <dbReference type="ARBA" id="ARBA00004429"/>
    </source>
</evidence>
<dbReference type="GO" id="GO:0046983">
    <property type="term" value="F:protein dimerization activity"/>
    <property type="evidence" value="ECO:0007669"/>
    <property type="project" value="UniProtKB-UniRule"/>
</dbReference>
<dbReference type="Gene3D" id="3.30.565.10">
    <property type="entry name" value="Histidine kinase-like ATPase, C-terminal domain"/>
    <property type="match status" value="1"/>
</dbReference>
<keyword evidence="7 16" id="KW-0812">Transmembrane</keyword>
<protein>
    <recommendedName>
        <fullName evidence="14">Sensor protein</fullName>
        <ecNumber evidence="14">2.7.13.3</ecNumber>
    </recommendedName>
</protein>
<dbReference type="GO" id="GO:0005886">
    <property type="term" value="C:plasma membrane"/>
    <property type="evidence" value="ECO:0007669"/>
    <property type="project" value="UniProtKB-SubCell"/>
</dbReference>
<evidence type="ECO:0000256" key="5">
    <source>
        <dbReference type="ARBA" id="ARBA00022553"/>
    </source>
</evidence>
<evidence type="ECO:0000256" key="15">
    <source>
        <dbReference type="SAM" id="Coils"/>
    </source>
</evidence>
<evidence type="ECO:0000256" key="3">
    <source>
        <dbReference type="ARBA" id="ARBA00022475"/>
    </source>
</evidence>
<gene>
    <name evidence="19" type="ORF">ADH67_04505</name>
</gene>
<evidence type="ECO:0000256" key="11">
    <source>
        <dbReference type="ARBA" id="ARBA00022989"/>
    </source>
</evidence>
<dbReference type="Pfam" id="PF00672">
    <property type="entry name" value="HAMP"/>
    <property type="match status" value="1"/>
</dbReference>
<evidence type="ECO:0000256" key="16">
    <source>
        <dbReference type="SAM" id="Phobius"/>
    </source>
</evidence>
<dbReference type="Pfam" id="PF13675">
    <property type="entry name" value="PilJ"/>
    <property type="match status" value="1"/>
</dbReference>
<evidence type="ECO:0000256" key="6">
    <source>
        <dbReference type="ARBA" id="ARBA00022679"/>
    </source>
</evidence>
<dbReference type="PIRSF" id="PIRSF003167">
    <property type="entry name" value="STHK_NarX/NarQ"/>
    <property type="match status" value="1"/>
</dbReference>
<keyword evidence="10 14" id="KW-0067">ATP-binding</keyword>
<dbReference type="GO" id="GO:0000155">
    <property type="term" value="F:phosphorelay sensor kinase activity"/>
    <property type="evidence" value="ECO:0007669"/>
    <property type="project" value="UniProtKB-UniRule"/>
</dbReference>
<dbReference type="InterPro" id="IPR050482">
    <property type="entry name" value="Sensor_HK_TwoCompSys"/>
</dbReference>
<dbReference type="PROSITE" id="PS50109">
    <property type="entry name" value="HIS_KIN"/>
    <property type="match status" value="1"/>
</dbReference>
<dbReference type="SUPFAM" id="SSF158472">
    <property type="entry name" value="HAMP domain-like"/>
    <property type="match status" value="1"/>
</dbReference>
<dbReference type="InterPro" id="IPR005467">
    <property type="entry name" value="His_kinase_dom"/>
</dbReference>
<evidence type="ECO:0000256" key="7">
    <source>
        <dbReference type="ARBA" id="ARBA00022692"/>
    </source>
</evidence>
<evidence type="ECO:0000313" key="20">
    <source>
        <dbReference type="Proteomes" id="UP000214610"/>
    </source>
</evidence>
<dbReference type="EMBL" id="NHMP01000002">
    <property type="protein sequence ID" value="OXE50256.1"/>
    <property type="molecule type" value="Genomic_DNA"/>
</dbReference>
<name>A0A227KRD6_9BURK</name>
<keyword evidence="3 14" id="KW-1003">Cell membrane</keyword>
<comment type="subcellular location">
    <subcellularLocation>
        <location evidence="2">Cell inner membrane</location>
        <topology evidence="2">Multi-pass membrane protein</topology>
    </subcellularLocation>
</comment>
<dbReference type="InterPro" id="IPR016380">
    <property type="entry name" value="Sig_transdc_His_kin_NarX/NarQ"/>
</dbReference>
<dbReference type="GO" id="GO:0005524">
    <property type="term" value="F:ATP binding"/>
    <property type="evidence" value="ECO:0007669"/>
    <property type="project" value="UniProtKB-UniRule"/>
</dbReference>
<dbReference type="InterPro" id="IPR003660">
    <property type="entry name" value="HAMP_dom"/>
</dbReference>
<evidence type="ECO:0000256" key="10">
    <source>
        <dbReference type="ARBA" id="ARBA00022840"/>
    </source>
</evidence>
<dbReference type="Pfam" id="PF07730">
    <property type="entry name" value="HisKA_3"/>
    <property type="match status" value="1"/>
</dbReference>
<comment type="caution">
    <text evidence="19">The sequence shown here is derived from an EMBL/GenBank/DDBJ whole genome shotgun (WGS) entry which is preliminary data.</text>
</comment>
<dbReference type="SUPFAM" id="SSF55874">
    <property type="entry name" value="ATPase domain of HSP90 chaperone/DNA topoisomerase II/histidine kinase"/>
    <property type="match status" value="1"/>
</dbReference>
<keyword evidence="8 14" id="KW-0547">Nucleotide-binding</keyword>
<comment type="catalytic activity">
    <reaction evidence="1 14">
        <text>ATP + protein L-histidine = ADP + protein N-phospho-L-histidine.</text>
        <dbReference type="EC" id="2.7.13.3"/>
    </reaction>
</comment>
<dbReference type="PANTHER" id="PTHR24421">
    <property type="entry name" value="NITRATE/NITRITE SENSOR PROTEIN NARX-RELATED"/>
    <property type="match status" value="1"/>
</dbReference>
<evidence type="ECO:0000256" key="4">
    <source>
        <dbReference type="ARBA" id="ARBA00022519"/>
    </source>
</evidence>
<dbReference type="InterPro" id="IPR003594">
    <property type="entry name" value="HATPase_dom"/>
</dbReference>
<dbReference type="InterPro" id="IPR036890">
    <property type="entry name" value="HATPase_C_sf"/>
</dbReference>
<keyword evidence="12 14" id="KW-0902">Two-component regulatory system</keyword>
<keyword evidence="6 14" id="KW-0808">Transferase</keyword>
<dbReference type="PANTHER" id="PTHR24421:SF10">
    <property type="entry name" value="NITRATE_NITRITE SENSOR PROTEIN NARQ"/>
    <property type="match status" value="1"/>
</dbReference>
<evidence type="ECO:0000256" key="13">
    <source>
        <dbReference type="ARBA" id="ARBA00023136"/>
    </source>
</evidence>
<keyword evidence="9 14" id="KW-0418">Kinase</keyword>
<keyword evidence="5" id="KW-0597">Phosphoprotein</keyword>
<dbReference type="InterPro" id="IPR042295">
    <property type="entry name" value="NarX-like_N_sf"/>
</dbReference>
<dbReference type="CDD" id="cd06225">
    <property type="entry name" value="HAMP"/>
    <property type="match status" value="1"/>
</dbReference>